<reference evidence="3" key="1">
    <citation type="submission" date="2022-10" db="EMBL/GenBank/DDBJ databases">
        <title>Genome assembly of Pristionchus species.</title>
        <authorList>
            <person name="Yoshida K."/>
            <person name="Sommer R.J."/>
        </authorList>
    </citation>
    <scope>NUCLEOTIDE SEQUENCE [LARGE SCALE GENOMIC DNA]</scope>
    <source>
        <strain evidence="3">RS5460</strain>
    </source>
</reference>
<dbReference type="EMBL" id="BTRK01000003">
    <property type="protein sequence ID" value="GMR43869.1"/>
    <property type="molecule type" value="Genomic_DNA"/>
</dbReference>
<evidence type="ECO:0000313" key="2">
    <source>
        <dbReference type="EMBL" id="GMR43869.1"/>
    </source>
</evidence>
<keyword evidence="1" id="KW-0812">Transmembrane</keyword>
<keyword evidence="3" id="KW-1185">Reference proteome</keyword>
<name>A0AAN4ZPX6_9BILA</name>
<proteinExistence type="predicted"/>
<keyword evidence="1" id="KW-1133">Transmembrane helix</keyword>
<organism evidence="2 3">
    <name type="scientific">Pristionchus mayeri</name>
    <dbReference type="NCBI Taxonomy" id="1317129"/>
    <lineage>
        <taxon>Eukaryota</taxon>
        <taxon>Metazoa</taxon>
        <taxon>Ecdysozoa</taxon>
        <taxon>Nematoda</taxon>
        <taxon>Chromadorea</taxon>
        <taxon>Rhabditida</taxon>
        <taxon>Rhabditina</taxon>
        <taxon>Diplogasteromorpha</taxon>
        <taxon>Diplogasteroidea</taxon>
        <taxon>Neodiplogasteridae</taxon>
        <taxon>Pristionchus</taxon>
    </lineage>
</organism>
<dbReference type="Proteomes" id="UP001328107">
    <property type="component" value="Unassembled WGS sequence"/>
</dbReference>
<sequence>RLTEFRKIIVFPDGKKAFNLDVLCGHGHMCCDSGCCPFTLNQWMYFFYRLLLLSSPGLMVLSVMWACIMRNAPSRKLPLPSQDERLWAYRRDLDELLRKCYRAQ</sequence>
<accession>A0AAN4ZPX6</accession>
<keyword evidence="1" id="KW-0472">Membrane</keyword>
<comment type="caution">
    <text evidence="2">The sequence shown here is derived from an EMBL/GenBank/DDBJ whole genome shotgun (WGS) entry which is preliminary data.</text>
</comment>
<evidence type="ECO:0000256" key="1">
    <source>
        <dbReference type="SAM" id="Phobius"/>
    </source>
</evidence>
<feature type="transmembrane region" description="Helical" evidence="1">
    <location>
        <begin position="46"/>
        <end position="68"/>
    </location>
</feature>
<evidence type="ECO:0000313" key="3">
    <source>
        <dbReference type="Proteomes" id="UP001328107"/>
    </source>
</evidence>
<gene>
    <name evidence="2" type="ORF">PMAYCL1PPCAC_14064</name>
</gene>
<protein>
    <submittedName>
        <fullName evidence="2">Uncharacterized protein</fullName>
    </submittedName>
</protein>
<dbReference type="AlphaFoldDB" id="A0AAN4ZPX6"/>
<feature type="non-terminal residue" evidence="2">
    <location>
        <position position="1"/>
    </location>
</feature>